<evidence type="ECO:0000256" key="3">
    <source>
        <dbReference type="ARBA" id="ARBA00022643"/>
    </source>
</evidence>
<reference evidence="6 7" key="1">
    <citation type="journal article" date="2018" name="Int. J. Syst. Evol. Microbiol.">
        <title>Epidermidibacterium keratini gen. nov., sp. nov., a member of the family Sporichthyaceae, isolated from keratin epidermis.</title>
        <authorList>
            <person name="Lee D.G."/>
            <person name="Trujillo M.E."/>
            <person name="Kang S."/>
            <person name="Nam J.J."/>
            <person name="Kim Y.J."/>
        </authorList>
    </citation>
    <scope>NUCLEOTIDE SEQUENCE [LARGE SCALE GENOMIC DNA]</scope>
    <source>
        <strain evidence="6 7">EPI-7</strain>
    </source>
</reference>
<dbReference type="Gene3D" id="2.30.110.10">
    <property type="entry name" value="Electron Transport, Fmn-binding Protein, Chain A"/>
    <property type="match status" value="1"/>
</dbReference>
<dbReference type="AlphaFoldDB" id="A0A7L4YK29"/>
<dbReference type="GO" id="GO:0010181">
    <property type="term" value="F:FMN binding"/>
    <property type="evidence" value="ECO:0007669"/>
    <property type="project" value="InterPro"/>
</dbReference>
<dbReference type="GO" id="GO:0016646">
    <property type="term" value="F:oxidoreductase activity, acting on the CH-NH group of donors, NAD or NADP as acceptor"/>
    <property type="evidence" value="ECO:0007669"/>
    <property type="project" value="UniProtKB-ARBA"/>
</dbReference>
<sequence>MKRDFQPSDLARGGSYRLLTATVLPRPIAWVSSRSAKGVDNLAPHSFFTVASGEPPIVQFVSVGRKDTLNNVEATGEFVVNFTAEPLFEQINDSSTDYPATLSEFDELGIEREPSRFVAPPRVAAAPVAIECTLHSTQEMGDSTLVFGNVVDFALDPGVLADDSSDRPHPLVEQLRPLARLGKNEWTTLGTVLDEPRKKYADLNPSS</sequence>
<comment type="cofactor">
    <cofactor evidence="1">
        <name>FMN</name>
        <dbReference type="ChEBI" id="CHEBI:58210"/>
    </cofactor>
</comment>
<dbReference type="KEGG" id="eke:EK0264_01875"/>
<gene>
    <name evidence="6" type="ORF">EK0264_01875</name>
</gene>
<organism evidence="6 7">
    <name type="scientific">Epidermidibacterium keratini</name>
    <dbReference type="NCBI Taxonomy" id="1891644"/>
    <lineage>
        <taxon>Bacteria</taxon>
        <taxon>Bacillati</taxon>
        <taxon>Actinomycetota</taxon>
        <taxon>Actinomycetes</taxon>
        <taxon>Sporichthyales</taxon>
        <taxon>Sporichthyaceae</taxon>
        <taxon>Epidermidibacterium</taxon>
    </lineage>
</organism>
<dbReference type="OrthoDB" id="9794638at2"/>
<evidence type="ECO:0000256" key="1">
    <source>
        <dbReference type="ARBA" id="ARBA00001917"/>
    </source>
</evidence>
<evidence type="ECO:0000256" key="2">
    <source>
        <dbReference type="ARBA" id="ARBA00022630"/>
    </source>
</evidence>
<evidence type="ECO:0000313" key="6">
    <source>
        <dbReference type="EMBL" id="QHB99158.1"/>
    </source>
</evidence>
<dbReference type="RefSeq" id="WP_159542360.1">
    <property type="nucleotide sequence ID" value="NZ_CP047156.1"/>
</dbReference>
<evidence type="ECO:0000259" key="5">
    <source>
        <dbReference type="SMART" id="SM00903"/>
    </source>
</evidence>
<keyword evidence="7" id="KW-1185">Reference proteome</keyword>
<proteinExistence type="inferred from homology"/>
<keyword evidence="2" id="KW-0285">Flavoprotein</keyword>
<dbReference type="EMBL" id="CP047156">
    <property type="protein sequence ID" value="QHB99158.1"/>
    <property type="molecule type" value="Genomic_DNA"/>
</dbReference>
<dbReference type="InParanoid" id="A0A7L4YK29"/>
<keyword evidence="3" id="KW-0288">FMN</keyword>
<protein>
    <submittedName>
        <fullName evidence="6">Flavin reductase family protein</fullName>
    </submittedName>
</protein>
<feature type="domain" description="Flavin reductase like" evidence="5">
    <location>
        <begin position="21"/>
        <end position="168"/>
    </location>
</feature>
<dbReference type="InterPro" id="IPR002563">
    <property type="entry name" value="Flavin_Rdtase-like_dom"/>
</dbReference>
<comment type="similarity">
    <text evidence="4">Belongs to the flavoredoxin family.</text>
</comment>
<evidence type="ECO:0000313" key="7">
    <source>
        <dbReference type="Proteomes" id="UP000463857"/>
    </source>
</evidence>
<dbReference type="InterPro" id="IPR012349">
    <property type="entry name" value="Split_barrel_FMN-bd"/>
</dbReference>
<dbReference type="SMART" id="SM00903">
    <property type="entry name" value="Flavin_Reduct"/>
    <property type="match status" value="1"/>
</dbReference>
<dbReference type="PANTHER" id="PTHR33798">
    <property type="entry name" value="FLAVOPROTEIN OXYGENASE"/>
    <property type="match status" value="1"/>
</dbReference>
<accession>A0A7L4YK29</accession>
<dbReference type="Pfam" id="PF01613">
    <property type="entry name" value="Flavin_Reduct"/>
    <property type="match status" value="1"/>
</dbReference>
<dbReference type="Proteomes" id="UP000463857">
    <property type="component" value="Chromosome"/>
</dbReference>
<name>A0A7L4YK29_9ACTN</name>
<evidence type="ECO:0000256" key="4">
    <source>
        <dbReference type="ARBA" id="ARBA00038054"/>
    </source>
</evidence>
<dbReference type="PANTHER" id="PTHR33798:SF5">
    <property type="entry name" value="FLAVIN REDUCTASE LIKE DOMAIN-CONTAINING PROTEIN"/>
    <property type="match status" value="1"/>
</dbReference>
<dbReference type="SUPFAM" id="SSF50475">
    <property type="entry name" value="FMN-binding split barrel"/>
    <property type="match status" value="1"/>
</dbReference>